<reference evidence="3 4" key="1">
    <citation type="journal article" date="2011" name="Cell">
        <title>Insight into structure and assembly of the nuclear pore complex by utilizing the genome of a eukaryotic thermophile.</title>
        <authorList>
            <person name="Amlacher S."/>
            <person name="Sarges P."/>
            <person name="Flemming D."/>
            <person name="van Noort V."/>
            <person name="Kunze R."/>
            <person name="Devos D.P."/>
            <person name="Arumugam M."/>
            <person name="Bork P."/>
            <person name="Hurt E."/>
        </authorList>
    </citation>
    <scope>NUCLEOTIDE SEQUENCE [LARGE SCALE GENOMIC DNA]</scope>
    <source>
        <strain evidence="4">DSM 1495 / CBS 144.50 / IMI 039719</strain>
    </source>
</reference>
<dbReference type="AlphaFoldDB" id="G0S2V0"/>
<organism evidence="4">
    <name type="scientific">Chaetomium thermophilum (strain DSM 1495 / CBS 144.50 / IMI 039719)</name>
    <name type="common">Thermochaetoides thermophila</name>
    <dbReference type="NCBI Taxonomy" id="759272"/>
    <lineage>
        <taxon>Eukaryota</taxon>
        <taxon>Fungi</taxon>
        <taxon>Dikarya</taxon>
        <taxon>Ascomycota</taxon>
        <taxon>Pezizomycotina</taxon>
        <taxon>Sordariomycetes</taxon>
        <taxon>Sordariomycetidae</taxon>
        <taxon>Sordariales</taxon>
        <taxon>Chaetomiaceae</taxon>
        <taxon>Thermochaetoides</taxon>
    </lineage>
</organism>
<dbReference type="GeneID" id="18255895"/>
<protein>
    <recommendedName>
        <fullName evidence="2">Alpha/beta hydrolase fold-3 domain-containing protein</fullName>
    </recommendedName>
</protein>
<gene>
    <name evidence="3" type="ORF">CTHT_0018570</name>
</gene>
<dbReference type="STRING" id="759272.G0S2V0"/>
<dbReference type="OrthoDB" id="2152029at2759"/>
<evidence type="ECO:0000256" key="1">
    <source>
        <dbReference type="ARBA" id="ARBA00022801"/>
    </source>
</evidence>
<dbReference type="EMBL" id="GL988040">
    <property type="protein sequence ID" value="EGS22333.1"/>
    <property type="molecule type" value="Genomic_DNA"/>
</dbReference>
<keyword evidence="4" id="KW-1185">Reference proteome</keyword>
<dbReference type="HOGENOM" id="CLU_042179_2_1_1"/>
<accession>G0S2V0</accession>
<feature type="domain" description="Alpha/beta hydrolase fold-3" evidence="2">
    <location>
        <begin position="146"/>
        <end position="385"/>
    </location>
</feature>
<evidence type="ECO:0000313" key="4">
    <source>
        <dbReference type="Proteomes" id="UP000008066"/>
    </source>
</evidence>
<name>G0S2V0_CHATD</name>
<evidence type="ECO:0000259" key="2">
    <source>
        <dbReference type="Pfam" id="PF07859"/>
    </source>
</evidence>
<dbReference type="PANTHER" id="PTHR48081:SF31">
    <property type="entry name" value="STERYL ACETYL HYDROLASE MUG81-RELATED"/>
    <property type="match status" value="1"/>
</dbReference>
<evidence type="ECO:0000313" key="3">
    <source>
        <dbReference type="EMBL" id="EGS22333.1"/>
    </source>
</evidence>
<keyword evidence="1" id="KW-0378">Hydrolase</keyword>
<dbReference type="Proteomes" id="UP000008066">
    <property type="component" value="Unassembled WGS sequence"/>
</dbReference>
<dbReference type="PANTHER" id="PTHR48081">
    <property type="entry name" value="AB HYDROLASE SUPERFAMILY PROTEIN C4A8.06C"/>
    <property type="match status" value="1"/>
</dbReference>
<dbReference type="InterPro" id="IPR050300">
    <property type="entry name" value="GDXG_lipolytic_enzyme"/>
</dbReference>
<proteinExistence type="predicted"/>
<sequence length="415" mass="45977">MAARDRQLTSPQGLSLIGKLRLLFKFLFLAPPQLLLNILRCYTLALRRGISLRFWLKCAYFRLGFGLLSPRELQFIQPSTAAMYQSWLRRAQSKALAASRSGKDSDEKKAQAVFLASRLAVDIEILPDGKSSLLWIGDRKRAKKFVLFFHGGGYVVPAIRGHFEWCARAYLLSSQNVKSGGAEEGEEIAVAFLQYALSPDATYPMQLQQAVDALFHILRMGTSPMNLIIGGDSAGGNLVAQLLSHILHPHPEVKGVTIPEPLAGAFLVSPWLSAKTHWFGYKRNGGIDMFDKNMIITHAPGVLGDVAKYDAEMAAGKGWSFPMDLPNVEGWFAGLETVVRNVYITAGEQECFVDQCVGFAEAVKHGNPGMPVRLEVSRNEAHDWILMEAEHGVEGDATKRMKAWIREAFWPQSSS</sequence>
<dbReference type="Gene3D" id="3.40.50.1820">
    <property type="entry name" value="alpha/beta hydrolase"/>
    <property type="match status" value="1"/>
</dbReference>
<dbReference type="eggNOG" id="ENOG502SBSE">
    <property type="taxonomic scope" value="Eukaryota"/>
</dbReference>
<dbReference type="KEGG" id="cthr:CTHT_0018570"/>
<dbReference type="SUPFAM" id="SSF53474">
    <property type="entry name" value="alpha/beta-Hydrolases"/>
    <property type="match status" value="1"/>
</dbReference>
<dbReference type="OMA" id="GWAMPAD"/>
<dbReference type="InterPro" id="IPR029058">
    <property type="entry name" value="AB_hydrolase_fold"/>
</dbReference>
<dbReference type="InterPro" id="IPR013094">
    <property type="entry name" value="AB_hydrolase_3"/>
</dbReference>
<dbReference type="Pfam" id="PF07859">
    <property type="entry name" value="Abhydrolase_3"/>
    <property type="match status" value="1"/>
</dbReference>
<dbReference type="RefSeq" id="XP_006692352.1">
    <property type="nucleotide sequence ID" value="XM_006692289.1"/>
</dbReference>
<dbReference type="GO" id="GO:0016787">
    <property type="term" value="F:hydrolase activity"/>
    <property type="evidence" value="ECO:0007669"/>
    <property type="project" value="UniProtKB-KW"/>
</dbReference>